<reference evidence="1" key="1">
    <citation type="journal article" date="2021" name="Front. Microbiol.">
        <title>Comprehensive Comparative Genomics and Phenotyping of Methylobacterium Species.</title>
        <authorList>
            <person name="Alessa O."/>
            <person name="Ogura Y."/>
            <person name="Fujitani Y."/>
            <person name="Takami H."/>
            <person name="Hayashi T."/>
            <person name="Sahin N."/>
            <person name="Tani A."/>
        </authorList>
    </citation>
    <scope>NUCLEOTIDE SEQUENCE</scope>
    <source>
        <strain evidence="1">LMG 23639</strain>
    </source>
</reference>
<protein>
    <submittedName>
        <fullName evidence="1">Uncharacterized protein</fullName>
    </submittedName>
</protein>
<reference evidence="1" key="2">
    <citation type="submission" date="2021-08" db="EMBL/GenBank/DDBJ databases">
        <authorList>
            <person name="Tani A."/>
            <person name="Ola A."/>
            <person name="Ogura Y."/>
            <person name="Katsura K."/>
            <person name="Hayashi T."/>
        </authorList>
    </citation>
    <scope>NUCLEOTIDE SEQUENCE</scope>
    <source>
        <strain evidence="1">LMG 23639</strain>
    </source>
</reference>
<comment type="caution">
    <text evidence="1">The sequence shown here is derived from an EMBL/GenBank/DDBJ whole genome shotgun (WGS) entry which is preliminary data.</text>
</comment>
<accession>A0ABQ4SYD9</accession>
<evidence type="ECO:0000313" key="2">
    <source>
        <dbReference type="Proteomes" id="UP001055102"/>
    </source>
</evidence>
<proteinExistence type="predicted"/>
<dbReference type="EMBL" id="BPQR01000032">
    <property type="protein sequence ID" value="GJE06681.1"/>
    <property type="molecule type" value="Genomic_DNA"/>
</dbReference>
<evidence type="ECO:0000313" key="1">
    <source>
        <dbReference type="EMBL" id="GJE06681.1"/>
    </source>
</evidence>
<keyword evidence="2" id="KW-1185">Reference proteome</keyword>
<sequence length="70" mass="7455">MAEGERRRHAGPCYRLIVIGPDGDPVSSEPLAAGGDDEAIGLALSRLAEHAAELWDGTRLVCRLAPSLFQ</sequence>
<dbReference type="Proteomes" id="UP001055102">
    <property type="component" value="Unassembled WGS sequence"/>
</dbReference>
<dbReference type="RefSeq" id="WP_238275512.1">
    <property type="nucleotide sequence ID" value="NZ_BPQR01000032.1"/>
</dbReference>
<organism evidence="1 2">
    <name type="scientific">Methylobacterium jeotgali</name>
    <dbReference type="NCBI Taxonomy" id="381630"/>
    <lineage>
        <taxon>Bacteria</taxon>
        <taxon>Pseudomonadati</taxon>
        <taxon>Pseudomonadota</taxon>
        <taxon>Alphaproteobacteria</taxon>
        <taxon>Hyphomicrobiales</taxon>
        <taxon>Methylobacteriaceae</taxon>
        <taxon>Methylobacterium</taxon>
    </lineage>
</organism>
<name>A0ABQ4SYD9_9HYPH</name>
<gene>
    <name evidence="1" type="ORF">AOPFMNJM_2003</name>
</gene>